<proteinExistence type="predicted"/>
<evidence type="ECO:0000313" key="3">
    <source>
        <dbReference type="Proteomes" id="UP000216998"/>
    </source>
</evidence>
<evidence type="ECO:0000259" key="1">
    <source>
        <dbReference type="PROSITE" id="PS51340"/>
    </source>
</evidence>
<dbReference type="InterPro" id="IPR005303">
    <property type="entry name" value="MOCOS_middle"/>
</dbReference>
<comment type="caution">
    <text evidence="2">The sequence shown here is derived from an EMBL/GenBank/DDBJ whole genome shotgun (WGS) entry which is preliminary data.</text>
</comment>
<dbReference type="Gene3D" id="2.40.33.20">
    <property type="entry name" value="PK beta-barrel domain-like"/>
    <property type="match status" value="1"/>
</dbReference>
<dbReference type="SUPFAM" id="SSF50800">
    <property type="entry name" value="PK beta-barrel domain-like"/>
    <property type="match status" value="1"/>
</dbReference>
<dbReference type="EMBL" id="NOXU01000026">
    <property type="protein sequence ID" value="OYQ35399.1"/>
    <property type="molecule type" value="Genomic_DNA"/>
</dbReference>
<name>A0A255Z1U9_9PROT</name>
<dbReference type="OrthoDB" id="581532at2"/>
<dbReference type="GO" id="GO:0030151">
    <property type="term" value="F:molybdenum ion binding"/>
    <property type="evidence" value="ECO:0007669"/>
    <property type="project" value="InterPro"/>
</dbReference>
<evidence type="ECO:0000313" key="2">
    <source>
        <dbReference type="EMBL" id="OYQ35399.1"/>
    </source>
</evidence>
<feature type="domain" description="MOSC" evidence="1">
    <location>
        <begin position="112"/>
        <end position="253"/>
    </location>
</feature>
<keyword evidence="3" id="KW-1185">Reference proteome</keyword>
<organism evidence="2 3">
    <name type="scientific">Niveispirillum lacus</name>
    <dbReference type="NCBI Taxonomy" id="1981099"/>
    <lineage>
        <taxon>Bacteria</taxon>
        <taxon>Pseudomonadati</taxon>
        <taxon>Pseudomonadota</taxon>
        <taxon>Alphaproteobacteria</taxon>
        <taxon>Rhodospirillales</taxon>
        <taxon>Azospirillaceae</taxon>
        <taxon>Niveispirillum</taxon>
    </lineage>
</organism>
<dbReference type="AlphaFoldDB" id="A0A255Z1U9"/>
<reference evidence="2 3" key="1">
    <citation type="submission" date="2017-07" db="EMBL/GenBank/DDBJ databases">
        <title>Niveispirillum cyanobacteriorum sp. nov., isolated from cyanobacterial aggregates in a eutrophic lake.</title>
        <authorList>
            <person name="Cai H."/>
        </authorList>
    </citation>
    <scope>NUCLEOTIDE SEQUENCE [LARGE SCALE GENOMIC DNA]</scope>
    <source>
        <strain evidence="3">TH1-14</strain>
    </source>
</reference>
<dbReference type="Proteomes" id="UP000216998">
    <property type="component" value="Unassembled WGS sequence"/>
</dbReference>
<protein>
    <submittedName>
        <fullName evidence="2">MOSC domain-containing protein</fullName>
    </submittedName>
</protein>
<dbReference type="PANTHER" id="PTHR36930">
    <property type="entry name" value="METAL-SULFUR CLUSTER BIOSYNTHESIS PROTEINS YUAD-RELATED"/>
    <property type="match status" value="1"/>
</dbReference>
<dbReference type="InterPro" id="IPR011037">
    <property type="entry name" value="Pyrv_Knase-like_insert_dom_sf"/>
</dbReference>
<dbReference type="GO" id="GO:0003824">
    <property type="term" value="F:catalytic activity"/>
    <property type="evidence" value="ECO:0007669"/>
    <property type="project" value="InterPro"/>
</dbReference>
<accession>A0A255Z1U9</accession>
<dbReference type="PROSITE" id="PS51340">
    <property type="entry name" value="MOSC"/>
    <property type="match status" value="1"/>
</dbReference>
<dbReference type="InterPro" id="IPR052716">
    <property type="entry name" value="MOSC_domain"/>
</dbReference>
<dbReference type="Pfam" id="PF03476">
    <property type="entry name" value="MOSC_N"/>
    <property type="match status" value="1"/>
</dbReference>
<dbReference type="PANTHER" id="PTHR36930:SF1">
    <property type="entry name" value="MOSC DOMAIN-CONTAINING PROTEIN"/>
    <property type="match status" value="1"/>
</dbReference>
<dbReference type="GO" id="GO:0030170">
    <property type="term" value="F:pyridoxal phosphate binding"/>
    <property type="evidence" value="ECO:0007669"/>
    <property type="project" value="InterPro"/>
</dbReference>
<gene>
    <name evidence="2" type="ORF">CHU95_09160</name>
</gene>
<dbReference type="RefSeq" id="WP_094455965.1">
    <property type="nucleotide sequence ID" value="NZ_NOXU01000026.1"/>
</dbReference>
<dbReference type="InterPro" id="IPR005302">
    <property type="entry name" value="MoCF_Sase_C"/>
</dbReference>
<dbReference type="Pfam" id="PF03473">
    <property type="entry name" value="MOSC"/>
    <property type="match status" value="1"/>
</dbReference>
<sequence length="254" mass="27855">MSVTLDAIQYYPVKGLSAQFLDHVTLTPGGCLPHDRRFAILHRATQFDPLEPSWKPKTNFLVLLRDEKLATLQAAFDPATCMLILNRNGKRVAGGRIDTATGRLLIDQFLSAYMKDAAAPGPYKIVESPGHNFTDIPDKAVSLLNLASVRDIGRVTQRPVDPLRFRANLHLSGLEPWAEMAWVDKRIAIGDTVLSVFKTTTRCAAVEVNPATGERDMALLKALKSGFDHVVCGVYAHVEQGGEIKPGDAVRVLD</sequence>